<evidence type="ECO:0000313" key="3">
    <source>
        <dbReference type="Proteomes" id="UP000024329"/>
    </source>
</evidence>
<proteinExistence type="predicted"/>
<evidence type="ECO:0000313" key="2">
    <source>
        <dbReference type="EMBL" id="EZP66691.1"/>
    </source>
</evidence>
<reference evidence="2 3" key="1">
    <citation type="submission" date="2014-03" db="EMBL/GenBank/DDBJ databases">
        <title>Whole genome sequence of Novosphingobium resinovorum KF1.</title>
        <authorList>
            <person name="Gan H.M."/>
            <person name="Gan H.Y."/>
            <person name="Chew T.H."/>
            <person name="Savka M.A."/>
        </authorList>
    </citation>
    <scope>NUCLEOTIDE SEQUENCE [LARGE SCALE GENOMIC DNA]</scope>
    <source>
        <strain evidence="2 3">KF1</strain>
    </source>
</reference>
<dbReference type="AlphaFoldDB" id="A0A031J0D7"/>
<organism evidence="2 3">
    <name type="scientific">Novosphingobium resinovorum</name>
    <dbReference type="NCBI Taxonomy" id="158500"/>
    <lineage>
        <taxon>Bacteria</taxon>
        <taxon>Pseudomonadati</taxon>
        <taxon>Pseudomonadota</taxon>
        <taxon>Alphaproteobacteria</taxon>
        <taxon>Sphingomonadales</taxon>
        <taxon>Sphingomonadaceae</taxon>
        <taxon>Novosphingobium</taxon>
    </lineage>
</organism>
<evidence type="ECO:0000256" key="1">
    <source>
        <dbReference type="SAM" id="Phobius"/>
    </source>
</evidence>
<dbReference type="EMBL" id="JFYZ01000095">
    <property type="protein sequence ID" value="EZP66691.1"/>
    <property type="molecule type" value="Genomic_DNA"/>
</dbReference>
<feature type="transmembrane region" description="Helical" evidence="1">
    <location>
        <begin position="35"/>
        <end position="53"/>
    </location>
</feature>
<keyword evidence="1" id="KW-1133">Transmembrane helix</keyword>
<dbReference type="Proteomes" id="UP000024329">
    <property type="component" value="Unassembled WGS sequence"/>
</dbReference>
<gene>
    <name evidence="2" type="ORF">BV97_05747</name>
</gene>
<protein>
    <submittedName>
        <fullName evidence="2">Uncharacterized protein</fullName>
    </submittedName>
</protein>
<keyword evidence="1" id="KW-0472">Membrane</keyword>
<keyword evidence="1" id="KW-0812">Transmembrane</keyword>
<name>A0A031J0D7_9SPHN</name>
<sequence>MTNTHTTHTIITTTARMGSKSRVVTVRTNRTAFRALWFAAVVVTALFAIGVELDRQGRFDSSAALLVPRLFQGDSLETLARKAIQRGDNGAGELLARELVARRPIPAEGLSLYANALLANGNDETGASVLQAAAGRGWRDRFVQRIVIISALQQGTPEIAANRVAGLWRLGERGEWLKNLTRITLEAPGGLAAFERTLIDNDAHIATDFLSWGAANLPLTTVKRLAPQISAHHSKFDCVRFSAQTDRLIRNGRINSSMVVWDTFCMSPHREDAGQLRFTSIEAVPGPLDWRYRENPGVDVNLQQDSDDTVLHYASSDPLLKMIASRYLTLEPGRYDFRVGNVASSSGVDLRLNCIARDVIVGMKPELGESGRWSFQVPAECPVQQLSISVRSGIGEIDRIAVSQTGN</sequence>
<comment type="caution">
    <text evidence="2">The sequence shown here is derived from an EMBL/GenBank/DDBJ whole genome shotgun (WGS) entry which is preliminary data.</text>
</comment>
<accession>A0A031J0D7</accession>